<dbReference type="GO" id="GO:0016787">
    <property type="term" value="F:hydrolase activity"/>
    <property type="evidence" value="ECO:0007669"/>
    <property type="project" value="UniProtKB-KW"/>
</dbReference>
<evidence type="ECO:0000259" key="7">
    <source>
        <dbReference type="PROSITE" id="PS50878"/>
    </source>
</evidence>
<proteinExistence type="predicted"/>
<evidence type="ECO:0000256" key="4">
    <source>
        <dbReference type="ARBA" id="ARBA00022759"/>
    </source>
</evidence>
<keyword evidence="3" id="KW-0540">Nuclease</keyword>
<dbReference type="Pfam" id="PF17917">
    <property type="entry name" value="RT_RNaseH"/>
    <property type="match status" value="1"/>
</dbReference>
<dbReference type="Gene3D" id="3.30.420.10">
    <property type="entry name" value="Ribonuclease H-like superfamily/Ribonuclease H"/>
    <property type="match status" value="1"/>
</dbReference>
<name>A0AA88Y0R2_PINIB</name>
<dbReference type="InterPro" id="IPR036397">
    <property type="entry name" value="RNaseH_sf"/>
</dbReference>
<dbReference type="InterPro" id="IPR000477">
    <property type="entry name" value="RT_dom"/>
</dbReference>
<evidence type="ECO:0000256" key="2">
    <source>
        <dbReference type="ARBA" id="ARBA00022695"/>
    </source>
</evidence>
<reference evidence="8" key="1">
    <citation type="submission" date="2019-08" db="EMBL/GenBank/DDBJ databases">
        <title>The improved chromosome-level genome for the pearl oyster Pinctada fucata martensii using PacBio sequencing and Hi-C.</title>
        <authorList>
            <person name="Zheng Z."/>
        </authorList>
    </citation>
    <scope>NUCLEOTIDE SEQUENCE</scope>
    <source>
        <strain evidence="8">ZZ-2019</strain>
        <tissue evidence="8">Adductor muscle</tissue>
    </source>
</reference>
<dbReference type="PANTHER" id="PTHR33050:SF8">
    <property type="entry name" value="REVERSE TRANSCRIPTASE DOMAIN-CONTAINING PROTEIN"/>
    <property type="match status" value="1"/>
</dbReference>
<accession>A0AA88Y0R2</accession>
<organism evidence="8 9">
    <name type="scientific">Pinctada imbricata</name>
    <name type="common">Atlantic pearl-oyster</name>
    <name type="synonym">Pinctada martensii</name>
    <dbReference type="NCBI Taxonomy" id="66713"/>
    <lineage>
        <taxon>Eukaryota</taxon>
        <taxon>Metazoa</taxon>
        <taxon>Spiralia</taxon>
        <taxon>Lophotrochozoa</taxon>
        <taxon>Mollusca</taxon>
        <taxon>Bivalvia</taxon>
        <taxon>Autobranchia</taxon>
        <taxon>Pteriomorphia</taxon>
        <taxon>Pterioida</taxon>
        <taxon>Pterioidea</taxon>
        <taxon>Pteriidae</taxon>
        <taxon>Pinctada</taxon>
    </lineage>
</organism>
<dbReference type="PROSITE" id="PS50878">
    <property type="entry name" value="RT_POL"/>
    <property type="match status" value="1"/>
</dbReference>
<dbReference type="GO" id="GO:0004519">
    <property type="term" value="F:endonuclease activity"/>
    <property type="evidence" value="ECO:0007669"/>
    <property type="project" value="UniProtKB-KW"/>
</dbReference>
<evidence type="ECO:0000256" key="5">
    <source>
        <dbReference type="ARBA" id="ARBA00022801"/>
    </source>
</evidence>
<keyword evidence="6" id="KW-0695">RNA-directed DNA polymerase</keyword>
<dbReference type="InterPro" id="IPR043502">
    <property type="entry name" value="DNA/RNA_pol_sf"/>
</dbReference>
<dbReference type="InterPro" id="IPR043128">
    <property type="entry name" value="Rev_trsase/Diguanyl_cyclase"/>
</dbReference>
<dbReference type="Proteomes" id="UP001186944">
    <property type="component" value="Unassembled WGS sequence"/>
</dbReference>
<keyword evidence="4" id="KW-0255">Endonuclease</keyword>
<evidence type="ECO:0000313" key="9">
    <source>
        <dbReference type="Proteomes" id="UP001186944"/>
    </source>
</evidence>
<dbReference type="Pfam" id="PF00078">
    <property type="entry name" value="RVT_1"/>
    <property type="match status" value="1"/>
</dbReference>
<dbReference type="AlphaFoldDB" id="A0AA88Y0R2"/>
<dbReference type="InterPro" id="IPR041373">
    <property type="entry name" value="RT_RNaseH"/>
</dbReference>
<keyword evidence="5" id="KW-0378">Hydrolase</keyword>
<dbReference type="PANTHER" id="PTHR33050">
    <property type="entry name" value="REVERSE TRANSCRIPTASE DOMAIN-CONTAINING PROTEIN"/>
    <property type="match status" value="1"/>
</dbReference>
<evidence type="ECO:0000256" key="6">
    <source>
        <dbReference type="ARBA" id="ARBA00022918"/>
    </source>
</evidence>
<dbReference type="GO" id="GO:0003676">
    <property type="term" value="F:nucleic acid binding"/>
    <property type="evidence" value="ECO:0007669"/>
    <property type="project" value="InterPro"/>
</dbReference>
<dbReference type="CDD" id="cd09275">
    <property type="entry name" value="RNase_HI_RT_DIRS1"/>
    <property type="match status" value="1"/>
</dbReference>
<keyword evidence="9" id="KW-1185">Reference proteome</keyword>
<dbReference type="InterPro" id="IPR052055">
    <property type="entry name" value="Hepadnavirus_pol/RT"/>
</dbReference>
<comment type="caution">
    <text evidence="8">The sequence shown here is derived from an EMBL/GenBank/DDBJ whole genome shotgun (WGS) entry which is preliminary data.</text>
</comment>
<dbReference type="SUPFAM" id="SSF56672">
    <property type="entry name" value="DNA/RNA polymerases"/>
    <property type="match status" value="1"/>
</dbReference>
<sequence>MQPNLNNQNKHLSVSPVDPSKLKFWLSGYNLTLKDFLINGFTEGFKIPFTGQREFRISKNLKSATENPLVLQNAIEKEIKTGRAAGPFNSSPFKNFQISPLGVVPKKEKNEFRVIHHLSHPDGNSINDGINSIHTSVQYQTIEDAIRIVAKFGRGTLMAKTDIEHAFKLIPIHPSDYELLGFQFNGQFYYDKTLPFGLSYSCQLFEKFSSALQWIMESHFKVPGCVHVLDDFLYLGPPRSDLCNKSLNYFLNVCKEIGVPIKAAKTVYPTTCLTFLGLEIDSMAFEIRLPPDKLSKLKNAITEALNMRKMTLRQLQSLIGLLNFACIAVTPGRAFLRRIIDLTIGLAKLHFFRRITTDAKDDLRAWALFIENFNGKGLILEDKWKSSETLNLYTDASNLGFGAVFNDQWFYHAWHASWENYHITIKELFPIVLALEVFAAQIANSKIIFHSDNLAVVHIINKQTSKDKTIMKLVRRLVVCILKHNVVFKACHIPGVLNVAADKLSRLQVQQFVQLYPHMARNQVKIQENQLLL</sequence>
<evidence type="ECO:0000313" key="8">
    <source>
        <dbReference type="EMBL" id="KAK3086988.1"/>
    </source>
</evidence>
<keyword evidence="2" id="KW-0548">Nucleotidyltransferase</keyword>
<evidence type="ECO:0000256" key="1">
    <source>
        <dbReference type="ARBA" id="ARBA00022679"/>
    </source>
</evidence>
<protein>
    <recommendedName>
        <fullName evidence="7">Reverse transcriptase domain-containing protein</fullName>
    </recommendedName>
</protein>
<dbReference type="Gene3D" id="3.10.10.10">
    <property type="entry name" value="HIV Type 1 Reverse Transcriptase, subunit A, domain 1"/>
    <property type="match status" value="1"/>
</dbReference>
<dbReference type="EMBL" id="VSWD01000011">
    <property type="protein sequence ID" value="KAK3086988.1"/>
    <property type="molecule type" value="Genomic_DNA"/>
</dbReference>
<dbReference type="Gene3D" id="3.30.70.270">
    <property type="match status" value="1"/>
</dbReference>
<gene>
    <name evidence="8" type="ORF">FSP39_000072</name>
</gene>
<keyword evidence="1" id="KW-0808">Transferase</keyword>
<dbReference type="GO" id="GO:0003964">
    <property type="term" value="F:RNA-directed DNA polymerase activity"/>
    <property type="evidence" value="ECO:0007669"/>
    <property type="project" value="UniProtKB-KW"/>
</dbReference>
<evidence type="ECO:0000256" key="3">
    <source>
        <dbReference type="ARBA" id="ARBA00022722"/>
    </source>
</evidence>
<feature type="domain" description="Reverse transcriptase" evidence="7">
    <location>
        <begin position="85"/>
        <end position="280"/>
    </location>
</feature>